<name>A0A4S9PTH8_AURPU</name>
<accession>A0A4S9PTH8</accession>
<protein>
    <recommendedName>
        <fullName evidence="3">Shikimate dehydrogenase substrate binding N-terminal domain-containing protein</fullName>
    </recommendedName>
</protein>
<dbReference type="Gene3D" id="3.40.50.720">
    <property type="entry name" value="NAD(P)-binding Rossmann-like Domain"/>
    <property type="match status" value="1"/>
</dbReference>
<dbReference type="Gene3D" id="3.40.50.10860">
    <property type="entry name" value="Leucine Dehydrogenase, chain A, domain 1"/>
    <property type="match status" value="1"/>
</dbReference>
<comment type="caution">
    <text evidence="1">The sequence shown here is derived from an EMBL/GenBank/DDBJ whole genome shotgun (WGS) entry which is preliminary data.</text>
</comment>
<evidence type="ECO:0000313" key="2">
    <source>
        <dbReference type="Proteomes" id="UP000305064"/>
    </source>
</evidence>
<evidence type="ECO:0008006" key="3">
    <source>
        <dbReference type="Google" id="ProtNLM"/>
    </source>
</evidence>
<proteinExistence type="predicted"/>
<dbReference type="EMBL" id="QZBJ01000031">
    <property type="protein sequence ID" value="THY74189.1"/>
    <property type="molecule type" value="Genomic_DNA"/>
</dbReference>
<gene>
    <name evidence="1" type="ORF">D6C94_05224</name>
</gene>
<reference evidence="1 2" key="1">
    <citation type="submission" date="2018-10" db="EMBL/GenBank/DDBJ databases">
        <title>Fifty Aureobasidium pullulans genomes reveal a recombining polyextremotolerant generalist.</title>
        <authorList>
            <person name="Gostincar C."/>
            <person name="Turk M."/>
            <person name="Zajc J."/>
            <person name="Gunde-Cimerman N."/>
        </authorList>
    </citation>
    <scope>NUCLEOTIDE SEQUENCE [LARGE SCALE GENOMIC DNA]</scope>
    <source>
        <strain evidence="1 2">EXF-4256</strain>
    </source>
</reference>
<organism evidence="1 2">
    <name type="scientific">Aureobasidium pullulans</name>
    <name type="common">Black yeast</name>
    <name type="synonym">Pullularia pullulans</name>
    <dbReference type="NCBI Taxonomy" id="5580"/>
    <lineage>
        <taxon>Eukaryota</taxon>
        <taxon>Fungi</taxon>
        <taxon>Dikarya</taxon>
        <taxon>Ascomycota</taxon>
        <taxon>Pezizomycotina</taxon>
        <taxon>Dothideomycetes</taxon>
        <taxon>Dothideomycetidae</taxon>
        <taxon>Dothideales</taxon>
        <taxon>Saccotheciaceae</taxon>
        <taxon>Aureobasidium</taxon>
    </lineage>
</organism>
<dbReference type="AlphaFoldDB" id="A0A4S9PTH8"/>
<evidence type="ECO:0000313" key="1">
    <source>
        <dbReference type="EMBL" id="THY74189.1"/>
    </source>
</evidence>
<sequence>MSFLNGLDLLAVKLGACKNVYITADDKLQGTDTDWRGIKGCLLATSDKGIDKPAMIVGAGGASRAALAIELECPVISENSCNIVHVRDVEQARSLASPYYIVGTVPDSAPATGPERTAVKILDHYLASAEERDR</sequence>
<dbReference type="Proteomes" id="UP000305064">
    <property type="component" value="Unassembled WGS sequence"/>
</dbReference>